<evidence type="ECO:0008006" key="3">
    <source>
        <dbReference type="Google" id="ProtNLM"/>
    </source>
</evidence>
<evidence type="ECO:0000313" key="2">
    <source>
        <dbReference type="Proteomes" id="UP000831921"/>
    </source>
</evidence>
<evidence type="ECO:0000313" key="1">
    <source>
        <dbReference type="EMBL" id="UUR08237.1"/>
    </source>
</evidence>
<gene>
    <name evidence="1" type="ORF">M1K48_00900</name>
</gene>
<dbReference type="EMBL" id="CP097253">
    <property type="protein sequence ID" value="UUR08237.1"/>
    <property type="molecule type" value="Genomic_DNA"/>
</dbReference>
<dbReference type="RefSeq" id="WP_249504016.1">
    <property type="nucleotide sequence ID" value="NZ_CP097253.1"/>
</dbReference>
<dbReference type="Proteomes" id="UP000831921">
    <property type="component" value="Chromosome"/>
</dbReference>
<sequence length="64" mass="6954">MEFNFNPQASTSQQVEAILAAMAEGSVPVDLGKQLIEAVRALADVRAVENLEERVAALEQKEAR</sequence>
<proteinExistence type="predicted"/>
<accession>A0ABY5MY26</accession>
<reference evidence="1 2" key="1">
    <citation type="submission" date="2022-05" db="EMBL/GenBank/DDBJ databases">
        <title>S8-45 Sphingomonas ultraviolaceadurans.</title>
        <authorList>
            <person name="Liu Y."/>
        </authorList>
    </citation>
    <scope>NUCLEOTIDE SEQUENCE [LARGE SCALE GENOMIC DNA]</scope>
    <source>
        <strain evidence="1 2">S8-45</strain>
    </source>
</reference>
<name>A0ABY5MY26_9SPHN</name>
<keyword evidence="2" id="KW-1185">Reference proteome</keyword>
<protein>
    <recommendedName>
        <fullName evidence="3">YoaH family protein</fullName>
    </recommendedName>
</protein>
<organism evidence="1 2">
    <name type="scientific">Sphingomonas glaciei</name>
    <dbReference type="NCBI Taxonomy" id="2938948"/>
    <lineage>
        <taxon>Bacteria</taxon>
        <taxon>Pseudomonadati</taxon>
        <taxon>Pseudomonadota</taxon>
        <taxon>Alphaproteobacteria</taxon>
        <taxon>Sphingomonadales</taxon>
        <taxon>Sphingomonadaceae</taxon>
        <taxon>Sphingomonas</taxon>
    </lineage>
</organism>